<dbReference type="STRING" id="468056.SAMN05443549_10487"/>
<dbReference type="SUPFAM" id="SSF48208">
    <property type="entry name" value="Six-hairpin glycosidases"/>
    <property type="match status" value="1"/>
</dbReference>
<gene>
    <name evidence="3" type="ORF">SAMN05443549_10487</name>
</gene>
<reference evidence="4" key="1">
    <citation type="submission" date="2016-11" db="EMBL/GenBank/DDBJ databases">
        <authorList>
            <person name="Varghese N."/>
            <person name="Submissions S."/>
        </authorList>
    </citation>
    <scope>NUCLEOTIDE SEQUENCE [LARGE SCALE GENOMIC DNA]</scope>
    <source>
        <strain evidence="4">DSM 19978</strain>
    </source>
</reference>
<proteinExistence type="predicted"/>
<dbReference type="Gene3D" id="1.50.10.10">
    <property type="match status" value="1"/>
</dbReference>
<dbReference type="EMBL" id="FQWB01000004">
    <property type="protein sequence ID" value="SHG44446.1"/>
    <property type="molecule type" value="Genomic_DNA"/>
</dbReference>
<dbReference type="PANTHER" id="PTHR33886">
    <property type="entry name" value="UNSATURATED RHAMNOGALACTURONAN HYDROLASE (EUROFUNG)"/>
    <property type="match status" value="1"/>
</dbReference>
<evidence type="ECO:0000313" key="4">
    <source>
        <dbReference type="Proteomes" id="UP000184516"/>
    </source>
</evidence>
<dbReference type="Pfam" id="PF07470">
    <property type="entry name" value="Glyco_hydro_88"/>
    <property type="match status" value="1"/>
</dbReference>
<dbReference type="PANTHER" id="PTHR33886:SF8">
    <property type="entry name" value="UNSATURATED RHAMNOGALACTURONAN HYDROLASE (EUROFUNG)"/>
    <property type="match status" value="1"/>
</dbReference>
<dbReference type="GO" id="GO:0005975">
    <property type="term" value="P:carbohydrate metabolic process"/>
    <property type="evidence" value="ECO:0007669"/>
    <property type="project" value="InterPro"/>
</dbReference>
<feature type="signal peptide" evidence="2">
    <location>
        <begin position="1"/>
        <end position="20"/>
    </location>
</feature>
<keyword evidence="2" id="KW-0732">Signal</keyword>
<dbReference type="GO" id="GO:0016787">
    <property type="term" value="F:hydrolase activity"/>
    <property type="evidence" value="ECO:0007669"/>
    <property type="project" value="UniProtKB-KW"/>
</dbReference>
<organism evidence="3 4">
    <name type="scientific">Flavobacterium fluvii</name>
    <dbReference type="NCBI Taxonomy" id="468056"/>
    <lineage>
        <taxon>Bacteria</taxon>
        <taxon>Pseudomonadati</taxon>
        <taxon>Bacteroidota</taxon>
        <taxon>Flavobacteriia</taxon>
        <taxon>Flavobacteriales</taxon>
        <taxon>Flavobacteriaceae</taxon>
        <taxon>Flavobacterium</taxon>
    </lineage>
</organism>
<dbReference type="AlphaFoldDB" id="A0A1M5JV63"/>
<dbReference type="Proteomes" id="UP000184516">
    <property type="component" value="Unassembled WGS sequence"/>
</dbReference>
<protein>
    <submittedName>
        <fullName evidence="3">Rhamnogalacturonyl hydrolase YesR</fullName>
    </submittedName>
</protein>
<accession>A0A1M5JV63</accession>
<dbReference type="InterPro" id="IPR010905">
    <property type="entry name" value="Glyco_hydro_88"/>
</dbReference>
<dbReference type="InterPro" id="IPR052043">
    <property type="entry name" value="PolySaccharide_Degr_Enz"/>
</dbReference>
<evidence type="ECO:0000256" key="2">
    <source>
        <dbReference type="SAM" id="SignalP"/>
    </source>
</evidence>
<name>A0A1M5JV63_9FLAO</name>
<evidence type="ECO:0000256" key="1">
    <source>
        <dbReference type="ARBA" id="ARBA00022801"/>
    </source>
</evidence>
<evidence type="ECO:0000313" key="3">
    <source>
        <dbReference type="EMBL" id="SHG44446.1"/>
    </source>
</evidence>
<dbReference type="InterPro" id="IPR012341">
    <property type="entry name" value="6hp_glycosidase-like_sf"/>
</dbReference>
<keyword evidence="1 3" id="KW-0378">Hydrolase</keyword>
<sequence length="453" mass="51684">MRKQILLLLFVAFFVSTANAQLPELRADSIYHQMKKVADWQWRTLETEGWKNSKKDWTSGAMYTGMMAWGKIANDETYYKKLVQVGEDNKWKIGHYRQFADDYCVGQLYSQLYTIYKNPKYIEDFKSLADTLVVLPHTESLEWKNKIFAREWAWCDALFMGPPALGYLTEATGDMKYLDTSSKLWWKSTEYLYDKEEHLYYRDSRYFGKKEKNGTKVFWSRGNGWVMGGLVRVLSVMPKDHPDREKFIQLFKDMSAKVASIQQADGSWHASLLDPGTYPVKETSGTGFFCYALTWGINQGILPYKKYATVVEKAWDALTTSVHPNGKLGYVQAQGAAPDKVTFDDTDVYGVGAFLLAGSEMLRMTVDQEKNTAVVEAVNTTSSNKIEKVTVDWKTLSSKIKKIKANELVVQEAVNGQNVPFELVYNDKKKPEAIVFNASMTPGSSKIFKIGKK</sequence>
<keyword evidence="4" id="KW-1185">Reference proteome</keyword>
<dbReference type="RefSeq" id="WP_073370375.1">
    <property type="nucleotide sequence ID" value="NZ_FQWB01000004.1"/>
</dbReference>
<feature type="chain" id="PRO_5012951524" evidence="2">
    <location>
        <begin position="21"/>
        <end position="453"/>
    </location>
</feature>
<dbReference type="InterPro" id="IPR008928">
    <property type="entry name" value="6-hairpin_glycosidase_sf"/>
</dbReference>
<dbReference type="OrthoDB" id="258246at2"/>